<dbReference type="EC" id="7.2.2.14" evidence="4"/>
<proteinExistence type="inferred from homology"/>
<dbReference type="InterPro" id="IPR059000">
    <property type="entry name" value="ATPase_P-type_domA"/>
</dbReference>
<evidence type="ECO:0000256" key="8">
    <source>
        <dbReference type="ARBA" id="ARBA00022553"/>
    </source>
</evidence>
<dbReference type="InterPro" id="IPR004014">
    <property type="entry name" value="ATPase_P-typ_cation-transptr_N"/>
</dbReference>
<evidence type="ECO:0000256" key="17">
    <source>
        <dbReference type="ARBA" id="ARBA00047295"/>
    </source>
</evidence>
<comment type="function">
    <text evidence="1">Mediates magnesium influx to the cytosol.</text>
</comment>
<evidence type="ECO:0000256" key="6">
    <source>
        <dbReference type="ARBA" id="ARBA00022475"/>
    </source>
</evidence>
<feature type="transmembrane region" description="Helical" evidence="18">
    <location>
        <begin position="169"/>
        <end position="186"/>
    </location>
</feature>
<dbReference type="InterPro" id="IPR006415">
    <property type="entry name" value="P-type_ATPase_IIIB"/>
</dbReference>
<comment type="similarity">
    <text evidence="3">Belongs to the cation transport ATPase (P-type) (TC 3.A.3) family. Type IIIB subfamily.</text>
</comment>
<evidence type="ECO:0000256" key="15">
    <source>
        <dbReference type="ARBA" id="ARBA00023136"/>
    </source>
</evidence>
<dbReference type="InterPro" id="IPR023214">
    <property type="entry name" value="HAD_sf"/>
</dbReference>
<comment type="subcellular location">
    <subcellularLocation>
        <location evidence="2">Cell inner membrane</location>
        <topology evidence="2">Multi-pass membrane protein</topology>
    </subcellularLocation>
</comment>
<dbReference type="SMART" id="SM00831">
    <property type="entry name" value="Cation_ATPase_N"/>
    <property type="match status" value="1"/>
</dbReference>
<dbReference type="Gene3D" id="3.40.1110.10">
    <property type="entry name" value="Calcium-transporting ATPase, cytoplasmic domain N"/>
    <property type="match status" value="1"/>
</dbReference>
<evidence type="ECO:0000313" key="20">
    <source>
        <dbReference type="EMBL" id="QEL16795.1"/>
    </source>
</evidence>
<gene>
    <name evidence="20" type="ORF">PX52LOC_03768</name>
</gene>
<dbReference type="CDD" id="cd02077">
    <property type="entry name" value="P-type_ATPase_Mg"/>
    <property type="match status" value="1"/>
</dbReference>
<dbReference type="NCBIfam" id="TIGR01524">
    <property type="entry name" value="ATPase-IIIB_Mg"/>
    <property type="match status" value="1"/>
</dbReference>
<keyword evidence="9 18" id="KW-0812">Transmembrane</keyword>
<dbReference type="NCBIfam" id="TIGR01494">
    <property type="entry name" value="ATPase_P-type"/>
    <property type="match status" value="2"/>
</dbReference>
<evidence type="ECO:0000256" key="11">
    <source>
        <dbReference type="ARBA" id="ARBA00022840"/>
    </source>
</evidence>
<keyword evidence="7" id="KW-0997">Cell inner membrane</keyword>
<keyword evidence="13" id="KW-1278">Translocase</keyword>
<keyword evidence="14 18" id="KW-1133">Transmembrane helix</keyword>
<feature type="domain" description="Cation-transporting P-type ATPase N-terminal" evidence="19">
    <location>
        <begin position="93"/>
        <end position="166"/>
    </location>
</feature>
<dbReference type="InterPro" id="IPR006068">
    <property type="entry name" value="ATPase_P-typ_cation-transptr_C"/>
</dbReference>
<dbReference type="SUPFAM" id="SSF81665">
    <property type="entry name" value="Calcium ATPase, transmembrane domain M"/>
    <property type="match status" value="1"/>
</dbReference>
<evidence type="ECO:0000256" key="3">
    <source>
        <dbReference type="ARBA" id="ARBA00008746"/>
    </source>
</evidence>
<feature type="transmembrane region" description="Helical" evidence="18">
    <location>
        <begin position="145"/>
        <end position="163"/>
    </location>
</feature>
<dbReference type="Gene3D" id="1.20.1110.10">
    <property type="entry name" value="Calcium-transporting ATPase, transmembrane domain"/>
    <property type="match status" value="1"/>
</dbReference>
<dbReference type="Pfam" id="PF00689">
    <property type="entry name" value="Cation_ATPase_C"/>
    <property type="match status" value="1"/>
</dbReference>
<evidence type="ECO:0000256" key="1">
    <source>
        <dbReference type="ARBA" id="ARBA00003954"/>
    </source>
</evidence>
<evidence type="ECO:0000256" key="4">
    <source>
        <dbReference type="ARBA" id="ARBA00012786"/>
    </source>
</evidence>
<dbReference type="InterPro" id="IPR023298">
    <property type="entry name" value="ATPase_P-typ_TM_dom_sf"/>
</dbReference>
<dbReference type="InterPro" id="IPR001757">
    <property type="entry name" value="P_typ_ATPase"/>
</dbReference>
<dbReference type="NCBIfam" id="NF011702">
    <property type="entry name" value="PRK15122.1"/>
    <property type="match status" value="1"/>
</dbReference>
<feature type="transmembrane region" description="Helical" evidence="18">
    <location>
        <begin position="905"/>
        <end position="923"/>
    </location>
</feature>
<dbReference type="InterPro" id="IPR018303">
    <property type="entry name" value="ATPase_P-typ_P_site"/>
</dbReference>
<keyword evidence="12" id="KW-0460">Magnesium</keyword>
<dbReference type="SUPFAM" id="SSF81653">
    <property type="entry name" value="Calcium ATPase, transduction domain A"/>
    <property type="match status" value="1"/>
</dbReference>
<dbReference type="InterPro" id="IPR023299">
    <property type="entry name" value="ATPase_P-typ_cyto_dom_N"/>
</dbReference>
<evidence type="ECO:0000256" key="16">
    <source>
        <dbReference type="ARBA" id="ARBA00029806"/>
    </source>
</evidence>
<keyword evidence="21" id="KW-1185">Reference proteome</keyword>
<reference evidence="21" key="1">
    <citation type="submission" date="2019-08" db="EMBL/GenBank/DDBJ databases">
        <title>Limnoglobus roseus gen. nov., sp. nov., a novel freshwater planctomycete with a giant genome from the family Gemmataceae.</title>
        <authorList>
            <person name="Kulichevskaya I.S."/>
            <person name="Naumoff D.G."/>
            <person name="Miroshnikov K."/>
            <person name="Ivanova A."/>
            <person name="Philippov D.A."/>
            <person name="Hakobyan A."/>
            <person name="Rijpstra I.C."/>
            <person name="Sinninghe Damste J.S."/>
            <person name="Liesack W."/>
            <person name="Dedysh S.N."/>
        </authorList>
    </citation>
    <scope>NUCLEOTIDE SEQUENCE [LARGE SCALE GENOMIC DNA]</scope>
    <source>
        <strain evidence="21">PX52</strain>
    </source>
</reference>
<dbReference type="GO" id="GO:0005886">
    <property type="term" value="C:plasma membrane"/>
    <property type="evidence" value="ECO:0007669"/>
    <property type="project" value="UniProtKB-SubCell"/>
</dbReference>
<keyword evidence="11" id="KW-0067">ATP-binding</keyword>
<keyword evidence="8" id="KW-0597">Phosphoprotein</keyword>
<dbReference type="EMBL" id="CP042425">
    <property type="protein sequence ID" value="QEL16795.1"/>
    <property type="molecule type" value="Genomic_DNA"/>
</dbReference>
<evidence type="ECO:0000256" key="18">
    <source>
        <dbReference type="SAM" id="Phobius"/>
    </source>
</evidence>
<accession>A0A5C1ADS1</accession>
<evidence type="ECO:0000256" key="9">
    <source>
        <dbReference type="ARBA" id="ARBA00022692"/>
    </source>
</evidence>
<dbReference type="InterPro" id="IPR044492">
    <property type="entry name" value="P_typ_ATPase_HD_dom"/>
</dbReference>
<dbReference type="SUPFAM" id="SSF56784">
    <property type="entry name" value="HAD-like"/>
    <property type="match status" value="1"/>
</dbReference>
<dbReference type="GO" id="GO:0016887">
    <property type="term" value="F:ATP hydrolysis activity"/>
    <property type="evidence" value="ECO:0007669"/>
    <property type="project" value="InterPro"/>
</dbReference>
<dbReference type="InterPro" id="IPR036412">
    <property type="entry name" value="HAD-like_sf"/>
</dbReference>
<feature type="transmembrane region" description="Helical" evidence="18">
    <location>
        <begin position="360"/>
        <end position="383"/>
    </location>
</feature>
<feature type="transmembrane region" description="Helical" evidence="18">
    <location>
        <begin position="873"/>
        <end position="893"/>
    </location>
</feature>
<protein>
    <recommendedName>
        <fullName evidence="5">Magnesium-transporting ATPase, P-type 1</fullName>
        <ecNumber evidence="4">7.2.2.14</ecNumber>
    </recommendedName>
    <alternativeName>
        <fullName evidence="16">Mg(2+) transport ATPase, P-type 1</fullName>
    </alternativeName>
</protein>
<keyword evidence="15 18" id="KW-0472">Membrane</keyword>
<evidence type="ECO:0000313" key="21">
    <source>
        <dbReference type="Proteomes" id="UP000324974"/>
    </source>
</evidence>
<evidence type="ECO:0000256" key="12">
    <source>
        <dbReference type="ARBA" id="ARBA00022842"/>
    </source>
</evidence>
<feature type="transmembrane region" description="Helical" evidence="18">
    <location>
        <begin position="843"/>
        <end position="861"/>
    </location>
</feature>
<dbReference type="InterPro" id="IPR008250">
    <property type="entry name" value="ATPase_P-typ_transduc_dom_A_sf"/>
</dbReference>
<dbReference type="PRINTS" id="PR01836">
    <property type="entry name" value="MGATPASE"/>
</dbReference>
<dbReference type="PROSITE" id="PS00154">
    <property type="entry name" value="ATPASE_E1_E2"/>
    <property type="match status" value="1"/>
</dbReference>
<feature type="transmembrane region" description="Helical" evidence="18">
    <location>
        <begin position="330"/>
        <end position="348"/>
    </location>
</feature>
<sequence length="939" mass="102134">MEGAWTRTPCGTNTDFHRQEYRHSFGLPLDRNEWGLSWRDVCDDKLSILTSQAEVEQPLVNAPAAPGPVLPKTVPHGPPDPASAVRVSPRLIEAARSESDAVVQTLNTTTRGLAAAEAELRLRQYGPNVVAADHRHPLLRLLRRALVNPLVILLVALAASSFATGDVRAGSVVLVMVALGVIVRFVQEARADTAAAALRAMISVHATVLRDGRSQERPVSNLVPGDVVELAAGDMIPADVRLLACKDLFVVQGSLTGEAFPVEKFPAREPAGDRSPLEFANVCYLGTSVESGTATAVVVATGLTTVLGGISSVLVGPQQASSFDRGMTRFTWLMIRFMAVMVPLVFVINGLTKGNWGEAFFFATAVAVGMTPEMLPMIVAVCLSKGAMVMSRKKVIVKRLNAIQNLGAMDVLCTDKTGTLTQDRIILERYCDVKLKQDDDVLTLAYLNSHFQTGLRNLMDRAVLTHTEIHAHPSFEGYAKVDEIPFDFSRRMMSVVVKKPDGRHRLICKGAPEALYPHCTTYELDGQAHPVNETIRGELKREFDRLSADGFRVLAVAYRDCDPKSVYAKDDEQGLTLRGYVAFLDPPKDSAREAIAALQRIGVAVKVLTGDNELVSRKICGEVGIATDATLLGGQVEAMSDAELTAAAAKATLFARLSPAHKQRVIQSLRAAGHVVGFMGDGINDAPGLRAADVGVSVDTAVDIAKESADVILLEKNLLVLEEGVREGRKVFANIVKYVRMGASSNFGNMFSVLGGSIFLPFVPMAPIQILTNNLLYDFSQVAIPTDDVDPEQIAKPRPWSMRAITRYILFIGPCSSVFDYVTFFVMLYAFGCWDPANASLFQTAWFVESLLTQTLIIHVIRTNRIPFLQSRASWPLLATTLAVMLVGASLPFSPVGPYLGFRPLPLLFWPLLAGILLGYVALTQVVKSWLFRKGWTAE</sequence>
<organism evidence="20 21">
    <name type="scientific">Limnoglobus roseus</name>
    <dbReference type="NCBI Taxonomy" id="2598579"/>
    <lineage>
        <taxon>Bacteria</taxon>
        <taxon>Pseudomonadati</taxon>
        <taxon>Planctomycetota</taxon>
        <taxon>Planctomycetia</taxon>
        <taxon>Gemmatales</taxon>
        <taxon>Gemmataceae</taxon>
        <taxon>Limnoglobus</taxon>
    </lineage>
</organism>
<dbReference type="SFLD" id="SFLDS00003">
    <property type="entry name" value="Haloacid_Dehalogenase"/>
    <property type="match status" value="1"/>
</dbReference>
<keyword evidence="6" id="KW-1003">Cell membrane</keyword>
<dbReference type="SFLD" id="SFLDF00027">
    <property type="entry name" value="p-type_atpase"/>
    <property type="match status" value="1"/>
</dbReference>
<dbReference type="SFLD" id="SFLDG00002">
    <property type="entry name" value="C1.7:_P-type_atpase_like"/>
    <property type="match status" value="1"/>
</dbReference>
<evidence type="ECO:0000259" key="19">
    <source>
        <dbReference type="SMART" id="SM00831"/>
    </source>
</evidence>
<evidence type="ECO:0000256" key="10">
    <source>
        <dbReference type="ARBA" id="ARBA00022741"/>
    </source>
</evidence>
<dbReference type="KEGG" id="lrs:PX52LOC_03768"/>
<dbReference type="Pfam" id="PF13246">
    <property type="entry name" value="Cation_ATPase"/>
    <property type="match status" value="1"/>
</dbReference>
<evidence type="ECO:0000256" key="14">
    <source>
        <dbReference type="ARBA" id="ARBA00022989"/>
    </source>
</evidence>
<dbReference type="Pfam" id="PF00122">
    <property type="entry name" value="E1-E2_ATPase"/>
    <property type="match status" value="1"/>
</dbReference>
<comment type="catalytic activity">
    <reaction evidence="17">
        <text>Mg(2+)(out) + ATP + H2O = Mg(2+)(in) + ADP + phosphate + H(+)</text>
        <dbReference type="Rhea" id="RHEA:10260"/>
        <dbReference type="ChEBI" id="CHEBI:15377"/>
        <dbReference type="ChEBI" id="CHEBI:15378"/>
        <dbReference type="ChEBI" id="CHEBI:18420"/>
        <dbReference type="ChEBI" id="CHEBI:30616"/>
        <dbReference type="ChEBI" id="CHEBI:43474"/>
        <dbReference type="ChEBI" id="CHEBI:456216"/>
        <dbReference type="EC" id="7.2.2.14"/>
    </reaction>
</comment>
<dbReference type="Proteomes" id="UP000324974">
    <property type="component" value="Chromosome"/>
</dbReference>
<dbReference type="AlphaFoldDB" id="A0A5C1ADS1"/>
<dbReference type="Pfam" id="PF00690">
    <property type="entry name" value="Cation_ATPase_N"/>
    <property type="match status" value="1"/>
</dbReference>
<dbReference type="PANTHER" id="PTHR42861">
    <property type="entry name" value="CALCIUM-TRANSPORTING ATPASE"/>
    <property type="match status" value="1"/>
</dbReference>
<evidence type="ECO:0000256" key="13">
    <source>
        <dbReference type="ARBA" id="ARBA00022967"/>
    </source>
</evidence>
<name>A0A5C1ADS1_9BACT</name>
<dbReference type="GO" id="GO:0005524">
    <property type="term" value="F:ATP binding"/>
    <property type="evidence" value="ECO:0007669"/>
    <property type="project" value="UniProtKB-KW"/>
</dbReference>
<dbReference type="Gene3D" id="2.70.150.10">
    <property type="entry name" value="Calcium-transporting ATPase, cytoplasmic transduction domain A"/>
    <property type="match status" value="1"/>
</dbReference>
<evidence type="ECO:0000256" key="5">
    <source>
        <dbReference type="ARBA" id="ARBA00013555"/>
    </source>
</evidence>
<evidence type="ECO:0000256" key="7">
    <source>
        <dbReference type="ARBA" id="ARBA00022519"/>
    </source>
</evidence>
<dbReference type="GO" id="GO:0015444">
    <property type="term" value="F:P-type magnesium transporter activity"/>
    <property type="evidence" value="ECO:0007669"/>
    <property type="project" value="UniProtKB-EC"/>
</dbReference>
<evidence type="ECO:0000256" key="2">
    <source>
        <dbReference type="ARBA" id="ARBA00004429"/>
    </source>
</evidence>
<feature type="transmembrane region" description="Helical" evidence="18">
    <location>
        <begin position="808"/>
        <end position="831"/>
    </location>
</feature>
<dbReference type="Gene3D" id="3.40.50.1000">
    <property type="entry name" value="HAD superfamily/HAD-like"/>
    <property type="match status" value="1"/>
</dbReference>
<keyword evidence="10" id="KW-0547">Nucleotide-binding</keyword>